<dbReference type="InterPro" id="IPR007213">
    <property type="entry name" value="Ppm1/Ppm2/Tcmp"/>
</dbReference>
<keyword evidence="1" id="KW-0489">Methyltransferase</keyword>
<protein>
    <submittedName>
        <fullName evidence="3">Uncharacterized protein</fullName>
    </submittedName>
</protein>
<dbReference type="Gene3D" id="3.40.50.150">
    <property type="entry name" value="Vaccinia Virus protein VP39"/>
    <property type="match status" value="1"/>
</dbReference>
<dbReference type="AlphaFoldDB" id="E5XV36"/>
<dbReference type="Proteomes" id="UP000004816">
    <property type="component" value="Unassembled WGS sequence"/>
</dbReference>
<evidence type="ECO:0000256" key="2">
    <source>
        <dbReference type="ARBA" id="ARBA00022679"/>
    </source>
</evidence>
<dbReference type="GO" id="GO:0008168">
    <property type="term" value="F:methyltransferase activity"/>
    <property type="evidence" value="ECO:0007669"/>
    <property type="project" value="UniProtKB-KW"/>
</dbReference>
<dbReference type="eggNOG" id="COG3315">
    <property type="taxonomic scope" value="Bacteria"/>
</dbReference>
<dbReference type="HOGENOM" id="CLU_069348_1_0_11"/>
<dbReference type="GO" id="GO:0032259">
    <property type="term" value="P:methylation"/>
    <property type="evidence" value="ECO:0007669"/>
    <property type="project" value="UniProtKB-KW"/>
</dbReference>
<gene>
    <name evidence="3" type="ORF">HMPREF9336_03358</name>
</gene>
<dbReference type="Pfam" id="PF04072">
    <property type="entry name" value="LCM"/>
    <property type="match status" value="1"/>
</dbReference>
<organism evidence="3 4">
    <name type="scientific">Segniliparus rugosus (strain ATCC BAA-974 / DSM 45345 / CCUG 50838 / CIP 108380 / JCM 13579 / CDC 945)</name>
    <dbReference type="NCBI Taxonomy" id="679197"/>
    <lineage>
        <taxon>Bacteria</taxon>
        <taxon>Bacillati</taxon>
        <taxon>Actinomycetota</taxon>
        <taxon>Actinomycetes</taxon>
        <taxon>Mycobacteriales</taxon>
        <taxon>Segniliparaceae</taxon>
        <taxon>Segniliparus</taxon>
    </lineage>
</organism>
<evidence type="ECO:0000256" key="1">
    <source>
        <dbReference type="ARBA" id="ARBA00022603"/>
    </source>
</evidence>
<reference evidence="3 4" key="1">
    <citation type="journal article" date="2011" name="Stand. Genomic Sci.">
        <title>High quality draft genome sequence of Segniliparus rugosus CDC 945(T)= (ATCC BAA-974(T)).</title>
        <authorList>
            <person name="Earl A.M."/>
            <person name="Desjardins C.A."/>
            <person name="Fitzgerald M.G."/>
            <person name="Arachchi H.M."/>
            <person name="Zeng Q."/>
            <person name="Mehta T."/>
            <person name="Griggs A."/>
            <person name="Birren B.W."/>
            <person name="Toney N.C."/>
            <person name="Carr J."/>
            <person name="Posey J."/>
            <person name="Butler W.R."/>
        </authorList>
    </citation>
    <scope>NUCLEOTIDE SEQUENCE [LARGE SCALE GENOMIC DNA]</scope>
    <source>
        <strain evidence="4">ATCC BAA-974 / DSM 45345 / CCUG 50838 / CIP 108380 / JCM 13579 / CDC 945</strain>
    </source>
</reference>
<dbReference type="STRING" id="679197.HMPREF9336_03358"/>
<dbReference type="RefSeq" id="WP_007472310.1">
    <property type="nucleotide sequence ID" value="NZ_KI391953.1"/>
</dbReference>
<keyword evidence="2" id="KW-0808">Transferase</keyword>
<dbReference type="EMBL" id="ACZI02000001">
    <property type="protein sequence ID" value="EFV11872.1"/>
    <property type="molecule type" value="Genomic_DNA"/>
</dbReference>
<dbReference type="OrthoDB" id="9800233at2"/>
<dbReference type="SUPFAM" id="SSF53335">
    <property type="entry name" value="S-adenosyl-L-methionine-dependent methyltransferases"/>
    <property type="match status" value="1"/>
</dbReference>
<dbReference type="PIRSF" id="PIRSF028177">
    <property type="entry name" value="Polyketide_synth_Omtfrase_TcmP"/>
    <property type="match status" value="1"/>
</dbReference>
<comment type="caution">
    <text evidence="3">The sequence shown here is derived from an EMBL/GenBank/DDBJ whole genome shotgun (WGS) entry which is preliminary data.</text>
</comment>
<evidence type="ECO:0000313" key="4">
    <source>
        <dbReference type="Proteomes" id="UP000004816"/>
    </source>
</evidence>
<sequence length="280" mass="31104">MQKLDGKTLTDVSETALLTLWSRGSEAARADSIINDPLAARLLDRIEYPYRRHFGPPNQFFAIRAATFDRVARGFLREHPNGTIIALAEGLQTSYWRLGRPPAPWISVDLPPIVALREQLLPKEEHVVHAGTSALDLSWADHVQTGAPVLITAEGLLYYLDKPLALGLIRDCAARFPGGRFVFDSLPTLGTSKTGTLLAKAQLRANKLLKRDFVMPTMPFSMHVKEIRTYPRTIPGVASARQVPVTVGRGIQGWGVQKFYQSPLIPSRLRGTITELRFSE</sequence>
<name>E5XV36_SEGRC</name>
<evidence type="ECO:0000313" key="3">
    <source>
        <dbReference type="EMBL" id="EFV11872.1"/>
    </source>
</evidence>
<dbReference type="PANTHER" id="PTHR43619:SF2">
    <property type="entry name" value="S-ADENOSYL-L-METHIONINE-DEPENDENT METHYLTRANSFERASES SUPERFAMILY PROTEIN"/>
    <property type="match status" value="1"/>
</dbReference>
<keyword evidence="4" id="KW-1185">Reference proteome</keyword>
<dbReference type="InterPro" id="IPR029063">
    <property type="entry name" value="SAM-dependent_MTases_sf"/>
</dbReference>
<proteinExistence type="predicted"/>
<dbReference type="PANTHER" id="PTHR43619">
    <property type="entry name" value="S-ADENOSYL-L-METHIONINE-DEPENDENT METHYLTRANSFERASE YKTD-RELATED"/>
    <property type="match status" value="1"/>
</dbReference>
<dbReference type="InterPro" id="IPR016874">
    <property type="entry name" value="TcmP-like"/>
</dbReference>
<accession>E5XV36</accession>